<evidence type="ECO:0000313" key="12">
    <source>
        <dbReference type="Proteomes" id="UP000241209"/>
    </source>
</evidence>
<evidence type="ECO:0000256" key="3">
    <source>
        <dbReference type="ARBA" id="ARBA00022692"/>
    </source>
</evidence>
<feature type="transmembrane region" description="Helical" evidence="9">
    <location>
        <begin position="146"/>
        <end position="166"/>
    </location>
</feature>
<keyword evidence="3 9" id="KW-0812">Transmembrane</keyword>
<dbReference type="GO" id="GO:0005886">
    <property type="term" value="C:plasma membrane"/>
    <property type="evidence" value="ECO:0007669"/>
    <property type="project" value="UniProtKB-SubCell"/>
</dbReference>
<keyword evidence="2" id="KW-1003">Cell membrane</keyword>
<name>A0A2T4PWM2_9STAP</name>
<dbReference type="InterPro" id="IPR007300">
    <property type="entry name" value="CidB/LrgB"/>
</dbReference>
<reference evidence="10" key="2">
    <citation type="submission" date="2018-03" db="EMBL/GenBank/DDBJ databases">
        <authorList>
            <person name="Keele B.F."/>
        </authorList>
    </citation>
    <scope>NUCLEOTIDE SEQUENCE</scope>
    <source>
        <strain evidence="10">SNUC 2204</strain>
    </source>
</reference>
<dbReference type="OrthoDB" id="9811701at2"/>
<reference evidence="11 13" key="3">
    <citation type="submission" date="2021-02" db="EMBL/GenBank/DDBJ databases">
        <title>FDA dAtabase for Regulatory Grade micrObial Sequences (FDA-ARGOS): Supporting development and validation of Infectious Disease Dx tests.</title>
        <authorList>
            <person name="Sproer C."/>
            <person name="Gronow S."/>
            <person name="Severitt S."/>
            <person name="Schroder I."/>
            <person name="Tallon L."/>
            <person name="Sadzewicz L."/>
            <person name="Zhao X."/>
            <person name="Boylan J."/>
            <person name="Ott S."/>
            <person name="Bowen H."/>
            <person name="Vavikolanu K."/>
            <person name="Mehta A."/>
            <person name="Aluvathingal J."/>
            <person name="Nadendla S."/>
            <person name="Lowell S."/>
            <person name="Myers T."/>
            <person name="Yan Y."/>
            <person name="Sichtig H."/>
        </authorList>
    </citation>
    <scope>NUCLEOTIDE SEQUENCE [LARGE SCALE GENOMIC DNA]</scope>
    <source>
        <strain evidence="11 13">FDAARGOS_1207</strain>
    </source>
</reference>
<feature type="transmembrane region" description="Helical" evidence="9">
    <location>
        <begin position="202"/>
        <end position="226"/>
    </location>
</feature>
<comment type="similarity">
    <text evidence="7">Belongs to the CidB/LrgB family. CidB subfamily.</text>
</comment>
<evidence type="ECO:0000256" key="8">
    <source>
        <dbReference type="ARBA" id="ARBA00039710"/>
    </source>
</evidence>
<evidence type="ECO:0000256" key="7">
    <source>
        <dbReference type="ARBA" id="ARBA00038265"/>
    </source>
</evidence>
<evidence type="ECO:0000313" key="11">
    <source>
        <dbReference type="EMBL" id="QRO86179.1"/>
    </source>
</evidence>
<evidence type="ECO:0000256" key="5">
    <source>
        <dbReference type="ARBA" id="ARBA00023136"/>
    </source>
</evidence>
<sequence>MIIKTITMILLTLGCFIIAKKLQLKYNHPMLNPALISSIMIVSVLLILGFNYTDYMTGGSWIHQFLDCSVVSLAFPLYKYRKLIVANFKIIISSVLTGIMVNFIVIYGALYVMGYPSSTIVTVLPRSMTAAVGIEVSHQMGGTDTITVMLIIATGLIGSILGNFYISKARFKSDLAKGLTYGNASHAFGTAKALETNLQAGAFSTIGMILTAVLSAILLPFLYLMMTYI</sequence>
<evidence type="ECO:0000256" key="1">
    <source>
        <dbReference type="ARBA" id="ARBA00004651"/>
    </source>
</evidence>
<feature type="transmembrane region" description="Helical" evidence="9">
    <location>
        <begin position="58"/>
        <end position="78"/>
    </location>
</feature>
<dbReference type="GeneID" id="64117510"/>
<dbReference type="STRING" id="1167632.GCA_000286335_01344"/>
<dbReference type="Proteomes" id="UP000627155">
    <property type="component" value="Chromosome"/>
</dbReference>
<evidence type="ECO:0000256" key="6">
    <source>
        <dbReference type="ARBA" id="ARBA00037291"/>
    </source>
</evidence>
<gene>
    <name evidence="10" type="ORF">BU072_00955</name>
    <name evidence="11" type="ORF">I6J37_05875</name>
</gene>
<evidence type="ECO:0000256" key="9">
    <source>
        <dbReference type="SAM" id="Phobius"/>
    </source>
</evidence>
<evidence type="ECO:0000313" key="10">
    <source>
        <dbReference type="EMBL" id="PTI30878.1"/>
    </source>
</evidence>
<dbReference type="AlphaFoldDB" id="A0A2T4PWM2"/>
<dbReference type="EMBL" id="CP069486">
    <property type="protein sequence ID" value="QRO86179.1"/>
    <property type="molecule type" value="Genomic_DNA"/>
</dbReference>
<comment type="function">
    <text evidence="6">Increases the activity of extracellular murein hydrolases possibly by mediating their export via hole formation. Inhibited by the antiholin-like proteins LrgAB. In an unstressed cell, the LrgAB products probably inhibit the function of the CidAB proteins. When a cell is stressed by the addition of antibiotics or by other factors in the environment, the CidAB proteins possibly oligomerize within the bacterial cell membrane, creating lesions that disrupt the proton motive force, which in turn results in loss of cell viability. These lesions are also hypothesized to regulate the subsequent cell lysis by either allowing the murein hydrolases access to the cell wall substrate and/or regulating their activity by a possible change in the cell wall pH that results from loss of membrane potential.</text>
</comment>
<keyword evidence="13" id="KW-1185">Reference proteome</keyword>
<dbReference type="Pfam" id="PF04172">
    <property type="entry name" value="LrgB"/>
    <property type="match status" value="1"/>
</dbReference>
<dbReference type="PANTHER" id="PTHR30249:SF17">
    <property type="entry name" value="HOLIN-LIKE PROTEIN CIDB"/>
    <property type="match status" value="1"/>
</dbReference>
<reference evidence="10 12" key="1">
    <citation type="journal article" date="2016" name="Front. Microbiol.">
        <title>Comprehensive Phylogenetic Analysis of Bovine Non-aureus Staphylococci Species Based on Whole-Genome Sequencing.</title>
        <authorList>
            <person name="Naushad S."/>
            <person name="Barkema H.W."/>
            <person name="Luby C."/>
            <person name="Condas L.A."/>
            <person name="Nobrega D.B."/>
            <person name="Carson D.A."/>
            <person name="De Buck J."/>
        </authorList>
    </citation>
    <scope>NUCLEOTIDE SEQUENCE [LARGE SCALE GENOMIC DNA]</scope>
    <source>
        <strain evidence="10 12">SNUC 2204</strain>
    </source>
</reference>
<dbReference type="RefSeq" id="WP_016912027.1">
    <property type="nucleotide sequence ID" value="NZ_BMDF01000005.1"/>
</dbReference>
<dbReference type="EMBL" id="PZFK01000002">
    <property type="protein sequence ID" value="PTI30878.1"/>
    <property type="molecule type" value="Genomic_DNA"/>
</dbReference>
<feature type="transmembrane region" description="Helical" evidence="9">
    <location>
        <begin position="34"/>
        <end position="52"/>
    </location>
</feature>
<dbReference type="PANTHER" id="PTHR30249">
    <property type="entry name" value="PUTATIVE SEROTONIN TRANSPORTER"/>
    <property type="match status" value="1"/>
</dbReference>
<feature type="transmembrane region" description="Helical" evidence="9">
    <location>
        <begin position="90"/>
        <end position="113"/>
    </location>
</feature>
<keyword evidence="5 9" id="KW-0472">Membrane</keyword>
<keyword evidence="4 9" id="KW-1133">Transmembrane helix</keyword>
<protein>
    <recommendedName>
        <fullName evidence="8">Holin-like protein CidB</fullName>
    </recommendedName>
</protein>
<organism evidence="10 12">
    <name type="scientific">Mammaliicoccus vitulinus</name>
    <dbReference type="NCBI Taxonomy" id="71237"/>
    <lineage>
        <taxon>Bacteria</taxon>
        <taxon>Bacillati</taxon>
        <taxon>Bacillota</taxon>
        <taxon>Bacilli</taxon>
        <taxon>Bacillales</taxon>
        <taxon>Staphylococcaceae</taxon>
        <taxon>Mammaliicoccus</taxon>
    </lineage>
</organism>
<evidence type="ECO:0000256" key="2">
    <source>
        <dbReference type="ARBA" id="ARBA00022475"/>
    </source>
</evidence>
<evidence type="ECO:0000256" key="4">
    <source>
        <dbReference type="ARBA" id="ARBA00022989"/>
    </source>
</evidence>
<accession>A0A2T4PWM2</accession>
<dbReference type="Proteomes" id="UP000241209">
    <property type="component" value="Unassembled WGS sequence"/>
</dbReference>
<dbReference type="PROSITE" id="PS51257">
    <property type="entry name" value="PROKAR_LIPOPROTEIN"/>
    <property type="match status" value="1"/>
</dbReference>
<comment type="subcellular location">
    <subcellularLocation>
        <location evidence="1">Cell membrane</location>
        <topology evidence="1">Multi-pass membrane protein</topology>
    </subcellularLocation>
</comment>
<evidence type="ECO:0000313" key="13">
    <source>
        <dbReference type="Proteomes" id="UP000627155"/>
    </source>
</evidence>
<proteinExistence type="inferred from homology"/>